<dbReference type="EMBL" id="QXFX01005161">
    <property type="protein sequence ID" value="KAE9061578.1"/>
    <property type="molecule type" value="Genomic_DNA"/>
</dbReference>
<proteinExistence type="predicted"/>
<dbReference type="EMBL" id="QXGC01001625">
    <property type="protein sequence ID" value="KAE9199190.1"/>
    <property type="molecule type" value="Genomic_DNA"/>
</dbReference>
<organism evidence="1 5">
    <name type="scientific">Phytophthora fragariae</name>
    <dbReference type="NCBI Taxonomy" id="53985"/>
    <lineage>
        <taxon>Eukaryota</taxon>
        <taxon>Sar</taxon>
        <taxon>Stramenopiles</taxon>
        <taxon>Oomycota</taxon>
        <taxon>Peronosporomycetes</taxon>
        <taxon>Peronosporales</taxon>
        <taxon>Peronosporaceae</taxon>
        <taxon>Phytophthora</taxon>
    </lineage>
</organism>
<evidence type="ECO:0000313" key="5">
    <source>
        <dbReference type="Proteomes" id="UP000460718"/>
    </source>
</evidence>
<evidence type="ECO:0000313" key="8">
    <source>
        <dbReference type="Proteomes" id="UP000488956"/>
    </source>
</evidence>
<accession>A0A6A3GD30</accession>
<name>A0A6A3GD30_9STRA</name>
<evidence type="ECO:0000313" key="3">
    <source>
        <dbReference type="EMBL" id="KAE9199190.1"/>
    </source>
</evidence>
<dbReference type="Proteomes" id="UP000460718">
    <property type="component" value="Unassembled WGS sequence"/>
</dbReference>
<dbReference type="Proteomes" id="UP000486351">
    <property type="component" value="Unassembled WGS sequence"/>
</dbReference>
<dbReference type="AlphaFoldDB" id="A0A6A3GD30"/>
<sequence length="64" mass="7218">MESLRCPLFAFCAFTFTCKGVKSHTTASQIYYSGCQNRRSPGYLLYHIENRAVSSYFSPLVVLG</sequence>
<comment type="caution">
    <text evidence="1">The sequence shown here is derived from an EMBL/GenBank/DDBJ whole genome shotgun (WGS) entry which is preliminary data.</text>
</comment>
<gene>
    <name evidence="3" type="ORF">PF004_g19341</name>
    <name evidence="4" type="ORF">PF008_g29829</name>
    <name evidence="2" type="ORF">PF010_g29764</name>
    <name evidence="1" type="ORF">PF011_g32130</name>
</gene>
<evidence type="ECO:0000313" key="7">
    <source>
        <dbReference type="Proteomes" id="UP000486351"/>
    </source>
</evidence>
<dbReference type="EMBL" id="QXFW01009188">
    <property type="protein sequence ID" value="KAE8954337.1"/>
    <property type="molecule type" value="Genomic_DNA"/>
</dbReference>
<dbReference type="EMBL" id="QXFY01005175">
    <property type="protein sequence ID" value="KAE9273458.1"/>
    <property type="molecule type" value="Genomic_DNA"/>
</dbReference>
<protein>
    <submittedName>
        <fullName evidence="1">Uncharacterized protein</fullName>
    </submittedName>
</protein>
<evidence type="ECO:0000313" key="4">
    <source>
        <dbReference type="EMBL" id="KAE9273458.1"/>
    </source>
</evidence>
<evidence type="ECO:0000313" key="6">
    <source>
        <dbReference type="Proteomes" id="UP000476176"/>
    </source>
</evidence>
<reference evidence="5 6" key="1">
    <citation type="submission" date="2018-09" db="EMBL/GenBank/DDBJ databases">
        <title>Genomic investigation of the strawberry pathogen Phytophthora fragariae indicates pathogenicity is determined by transcriptional variation in three key races.</title>
        <authorList>
            <person name="Adams T.M."/>
            <person name="Armitage A.D."/>
            <person name="Sobczyk M.K."/>
            <person name="Bates H.J."/>
            <person name="Dunwell J.M."/>
            <person name="Nellist C.F."/>
            <person name="Harrison R.J."/>
        </authorList>
    </citation>
    <scope>NUCLEOTIDE SEQUENCE [LARGE SCALE GENOMIC DNA]</scope>
    <source>
        <strain evidence="3 6">BC-23</strain>
        <strain evidence="4 7">NOV-77</strain>
        <strain evidence="2 8">ONT-3</strain>
        <strain evidence="1 5">SCRP245</strain>
    </source>
</reference>
<dbReference type="Proteomes" id="UP000488956">
    <property type="component" value="Unassembled WGS sequence"/>
</dbReference>
<dbReference type="Proteomes" id="UP000476176">
    <property type="component" value="Unassembled WGS sequence"/>
</dbReference>
<evidence type="ECO:0000313" key="2">
    <source>
        <dbReference type="EMBL" id="KAE9061578.1"/>
    </source>
</evidence>
<evidence type="ECO:0000313" key="1">
    <source>
        <dbReference type="EMBL" id="KAE8954337.1"/>
    </source>
</evidence>